<organism evidence="1">
    <name type="scientific">uncultured Caudovirales phage</name>
    <dbReference type="NCBI Taxonomy" id="2100421"/>
    <lineage>
        <taxon>Viruses</taxon>
        <taxon>Duplodnaviria</taxon>
        <taxon>Heunggongvirae</taxon>
        <taxon>Uroviricota</taxon>
        <taxon>Caudoviricetes</taxon>
        <taxon>Peduoviridae</taxon>
        <taxon>Maltschvirus</taxon>
        <taxon>Maltschvirus maltsch</taxon>
    </lineage>
</organism>
<proteinExistence type="predicted"/>
<accession>A0A6J5M2T5</accession>
<reference evidence="1" key="1">
    <citation type="submission" date="2020-04" db="EMBL/GenBank/DDBJ databases">
        <authorList>
            <person name="Chiriac C."/>
            <person name="Salcher M."/>
            <person name="Ghai R."/>
            <person name="Kavagutti S V."/>
        </authorList>
    </citation>
    <scope>NUCLEOTIDE SEQUENCE</scope>
</reference>
<sequence length="82" mass="9603">MPYTPDNLKTEAFIAGRTGLYNVVCENPQLRMIPITQLDGVRHGLQQLGYRIRIRYRGPHRPQHDTLKQNARAFTVYFDRDC</sequence>
<dbReference type="EMBL" id="LR796341">
    <property type="protein sequence ID" value="CAB4138229.1"/>
    <property type="molecule type" value="Genomic_DNA"/>
</dbReference>
<gene>
    <name evidence="1" type="ORF">UFOVP328_422</name>
</gene>
<protein>
    <submittedName>
        <fullName evidence="1">Uncharacterized protein</fullName>
    </submittedName>
</protein>
<evidence type="ECO:0000313" key="1">
    <source>
        <dbReference type="EMBL" id="CAB4138229.1"/>
    </source>
</evidence>
<name>A0A6J5M2T5_9CAUD</name>